<feature type="transmembrane region" description="Helical" evidence="6">
    <location>
        <begin position="27"/>
        <end position="46"/>
    </location>
</feature>
<feature type="transmembrane region" description="Helical" evidence="6">
    <location>
        <begin position="146"/>
        <end position="167"/>
    </location>
</feature>
<dbReference type="PANTHER" id="PTHR34697">
    <property type="entry name" value="PHOSPHATIDYLGLYCEROL LYSYLTRANSFERASE"/>
    <property type="match status" value="1"/>
</dbReference>
<keyword evidence="10" id="KW-1185">Reference proteome</keyword>
<dbReference type="InterPro" id="IPR031553">
    <property type="entry name" value="tRNA-synt_2_TM"/>
</dbReference>
<dbReference type="EMBL" id="JBHSAY010000020">
    <property type="protein sequence ID" value="MFC4135096.1"/>
    <property type="molecule type" value="Genomic_DNA"/>
</dbReference>
<evidence type="ECO:0000256" key="4">
    <source>
        <dbReference type="ARBA" id="ARBA00022989"/>
    </source>
</evidence>
<evidence type="ECO:0000259" key="7">
    <source>
        <dbReference type="Pfam" id="PF09924"/>
    </source>
</evidence>
<comment type="caution">
    <text evidence="9">The sequence shown here is derived from an EMBL/GenBank/DDBJ whole genome shotgun (WGS) entry which is preliminary data.</text>
</comment>
<evidence type="ECO:0000259" key="8">
    <source>
        <dbReference type="Pfam" id="PF16995"/>
    </source>
</evidence>
<evidence type="ECO:0000313" key="9">
    <source>
        <dbReference type="EMBL" id="MFC4135096.1"/>
    </source>
</evidence>
<sequence length="589" mass="63679">MPDSSDARRKPVTERRPPARVPSSVRWTARFLALAGVVDLLTVLLPPARYRLSLLTEVVPLTGVQTARAATAAVGLLLIYLSVGLRRRTREAWFLAVALALVSAALNVLKGLDLDAAAISAGLLAALLGGRRDYCAAVERTSRWRALAALAGFGAAGLAVGVAEIAVRSRALEPGQSPRLWVVDAAEGMVGVTGPLRFTRPAVADAVSLTTGTMGLLAAAVALVLLLRPLGRRPGHTPDDVERIGRLLATHGRQDSLGYFALRPDKSVIWSPTGKAGVAYRVIWGVSLASGDPIGDPEAWPGAVEAWLADCRRNRWTPAVLGCGERAGLAYAKQGLNAIELGDEALVDVAEFALDGRSMRAVRQAVGRVERAGYTCHLARQRDLSPDMLAEARRACHQLRDGEVERGFSMALSRVGDPADGDCLLVLARDADGRLRGLLQFVPWGDDGLSLDVMRRDRAADNGLIEYMVVTVLRQAADLGVSRVSLNFAVLRSVFARGDRLGAGPVLRLWYHVLMLASRYWQLESLYRANAKYLPRWQPRYLCYPSMADLPRIGLAALRAEAFLTMPPIRLRPRTLPEVATAKQVATWG</sequence>
<evidence type="ECO:0000256" key="3">
    <source>
        <dbReference type="ARBA" id="ARBA00022692"/>
    </source>
</evidence>
<feature type="transmembrane region" description="Helical" evidence="6">
    <location>
        <begin position="66"/>
        <end position="85"/>
    </location>
</feature>
<feature type="domain" description="Phosphatidylglycerol lysyltransferase C-terminal" evidence="7">
    <location>
        <begin position="246"/>
        <end position="544"/>
    </location>
</feature>
<feature type="transmembrane region" description="Helical" evidence="6">
    <location>
        <begin position="92"/>
        <end position="110"/>
    </location>
</feature>
<evidence type="ECO:0000256" key="1">
    <source>
        <dbReference type="ARBA" id="ARBA00004651"/>
    </source>
</evidence>
<dbReference type="Proteomes" id="UP001595816">
    <property type="component" value="Unassembled WGS sequence"/>
</dbReference>
<dbReference type="RefSeq" id="WP_253762963.1">
    <property type="nucleotide sequence ID" value="NZ_JAMZDZ010000001.1"/>
</dbReference>
<accession>A0ABV8LXI1</accession>
<proteinExistence type="predicted"/>
<feature type="domain" description="Lysyl-tRNA synthetase N-terminal transmembrane region" evidence="8">
    <location>
        <begin position="26"/>
        <end position="223"/>
    </location>
</feature>
<dbReference type="Pfam" id="PF09924">
    <property type="entry name" value="LPG_synthase_C"/>
    <property type="match status" value="1"/>
</dbReference>
<keyword evidence="2" id="KW-1003">Cell membrane</keyword>
<evidence type="ECO:0000256" key="6">
    <source>
        <dbReference type="SAM" id="Phobius"/>
    </source>
</evidence>
<keyword evidence="4 6" id="KW-1133">Transmembrane helix</keyword>
<dbReference type="InterPro" id="IPR024320">
    <property type="entry name" value="LPG_synthase_C"/>
</dbReference>
<evidence type="ECO:0000313" key="10">
    <source>
        <dbReference type="Proteomes" id="UP001595816"/>
    </source>
</evidence>
<dbReference type="PANTHER" id="PTHR34697:SF2">
    <property type="entry name" value="PHOSPHATIDYLGLYCEROL LYSYLTRANSFERASE"/>
    <property type="match status" value="1"/>
</dbReference>
<evidence type="ECO:0000256" key="2">
    <source>
        <dbReference type="ARBA" id="ARBA00022475"/>
    </source>
</evidence>
<feature type="transmembrane region" description="Helical" evidence="6">
    <location>
        <begin position="116"/>
        <end position="134"/>
    </location>
</feature>
<dbReference type="InterPro" id="IPR051211">
    <property type="entry name" value="PG_lysyltransferase"/>
</dbReference>
<keyword evidence="5 6" id="KW-0472">Membrane</keyword>
<keyword evidence="3 6" id="KW-0812">Transmembrane</keyword>
<dbReference type="Pfam" id="PF16995">
    <property type="entry name" value="tRNA-synt_2_TM"/>
    <property type="match status" value="1"/>
</dbReference>
<name>A0ABV8LXI1_9ACTN</name>
<gene>
    <name evidence="9" type="ORF">ACFOZ4_31175</name>
</gene>
<evidence type="ECO:0000256" key="5">
    <source>
        <dbReference type="ARBA" id="ARBA00023136"/>
    </source>
</evidence>
<protein>
    <submittedName>
        <fullName evidence="9">Phosphatidylglycerol lysyltransferase domain-containing protein</fullName>
    </submittedName>
</protein>
<comment type="subcellular location">
    <subcellularLocation>
        <location evidence="1">Cell membrane</location>
        <topology evidence="1">Multi-pass membrane protein</topology>
    </subcellularLocation>
</comment>
<reference evidence="10" key="1">
    <citation type="journal article" date="2019" name="Int. J. Syst. Evol. Microbiol.">
        <title>The Global Catalogue of Microorganisms (GCM) 10K type strain sequencing project: providing services to taxonomists for standard genome sequencing and annotation.</title>
        <authorList>
            <consortium name="The Broad Institute Genomics Platform"/>
            <consortium name="The Broad Institute Genome Sequencing Center for Infectious Disease"/>
            <person name="Wu L."/>
            <person name="Ma J."/>
        </authorList>
    </citation>
    <scope>NUCLEOTIDE SEQUENCE [LARGE SCALE GENOMIC DNA]</scope>
    <source>
        <strain evidence="10">CGMCC 4.7289</strain>
    </source>
</reference>
<organism evidence="9 10">
    <name type="scientific">Hamadaea flava</name>
    <dbReference type="NCBI Taxonomy" id="1742688"/>
    <lineage>
        <taxon>Bacteria</taxon>
        <taxon>Bacillati</taxon>
        <taxon>Actinomycetota</taxon>
        <taxon>Actinomycetes</taxon>
        <taxon>Micromonosporales</taxon>
        <taxon>Micromonosporaceae</taxon>
        <taxon>Hamadaea</taxon>
    </lineage>
</organism>